<dbReference type="Proteomes" id="UP000887574">
    <property type="component" value="Unplaced"/>
</dbReference>
<sequence>MSQAGIKKLEPIHFFASNLLGQYLQRNYGSESGKKRFDEVRKLVIYMGHMAAWMRLYHVHFHAEFGLKSYSSPLFDQILSCSDENQ</sequence>
<organism evidence="1 2">
    <name type="scientific">Ditylenchus dipsaci</name>
    <dbReference type="NCBI Taxonomy" id="166011"/>
    <lineage>
        <taxon>Eukaryota</taxon>
        <taxon>Metazoa</taxon>
        <taxon>Ecdysozoa</taxon>
        <taxon>Nematoda</taxon>
        <taxon>Chromadorea</taxon>
        <taxon>Rhabditida</taxon>
        <taxon>Tylenchina</taxon>
        <taxon>Tylenchomorpha</taxon>
        <taxon>Sphaerularioidea</taxon>
        <taxon>Anguinidae</taxon>
        <taxon>Anguininae</taxon>
        <taxon>Ditylenchus</taxon>
    </lineage>
</organism>
<evidence type="ECO:0000313" key="2">
    <source>
        <dbReference type="WBParaSite" id="jg21971"/>
    </source>
</evidence>
<dbReference type="AlphaFoldDB" id="A0A915DQX9"/>
<keyword evidence="1" id="KW-1185">Reference proteome</keyword>
<protein>
    <submittedName>
        <fullName evidence="2">Uncharacterized protein</fullName>
    </submittedName>
</protein>
<dbReference type="WBParaSite" id="jg21971">
    <property type="protein sequence ID" value="jg21971"/>
    <property type="gene ID" value="jg21971"/>
</dbReference>
<proteinExistence type="predicted"/>
<reference evidence="2" key="1">
    <citation type="submission" date="2022-11" db="UniProtKB">
        <authorList>
            <consortium name="WormBaseParasite"/>
        </authorList>
    </citation>
    <scope>IDENTIFICATION</scope>
</reference>
<evidence type="ECO:0000313" key="1">
    <source>
        <dbReference type="Proteomes" id="UP000887574"/>
    </source>
</evidence>
<accession>A0A915DQX9</accession>
<name>A0A915DQX9_9BILA</name>